<dbReference type="AlphaFoldDB" id="A0A8R7K4H2"/>
<name>A0A8R7K4H2_TRIUA</name>
<dbReference type="EnsemblPlants" id="TuG1812G0100003599.01.T01">
    <property type="protein sequence ID" value="TuG1812G0100003599.01.T01"/>
    <property type="gene ID" value="TuG1812G0100003599.01"/>
</dbReference>
<sequence length="55" mass="6170">MVQLHSDGLDQKVTVARTELRNTPISNGLSLCRLCFTLILHASLHGTAMLFYRRA</sequence>
<dbReference type="Gramene" id="TuG1812G0100003599.01.T01">
    <property type="protein sequence ID" value="TuG1812G0100003599.01.T01"/>
    <property type="gene ID" value="TuG1812G0100003599.01"/>
</dbReference>
<dbReference type="Proteomes" id="UP000015106">
    <property type="component" value="Chromosome 1"/>
</dbReference>
<keyword evidence="2" id="KW-1185">Reference proteome</keyword>
<reference evidence="2" key="1">
    <citation type="journal article" date="2013" name="Nature">
        <title>Draft genome of the wheat A-genome progenitor Triticum urartu.</title>
        <authorList>
            <person name="Ling H.Q."/>
            <person name="Zhao S."/>
            <person name="Liu D."/>
            <person name="Wang J."/>
            <person name="Sun H."/>
            <person name="Zhang C."/>
            <person name="Fan H."/>
            <person name="Li D."/>
            <person name="Dong L."/>
            <person name="Tao Y."/>
            <person name="Gao C."/>
            <person name="Wu H."/>
            <person name="Li Y."/>
            <person name="Cui Y."/>
            <person name="Guo X."/>
            <person name="Zheng S."/>
            <person name="Wang B."/>
            <person name="Yu K."/>
            <person name="Liang Q."/>
            <person name="Yang W."/>
            <person name="Lou X."/>
            <person name="Chen J."/>
            <person name="Feng M."/>
            <person name="Jian J."/>
            <person name="Zhang X."/>
            <person name="Luo G."/>
            <person name="Jiang Y."/>
            <person name="Liu J."/>
            <person name="Wang Z."/>
            <person name="Sha Y."/>
            <person name="Zhang B."/>
            <person name="Wu H."/>
            <person name="Tang D."/>
            <person name="Shen Q."/>
            <person name="Xue P."/>
            <person name="Zou S."/>
            <person name="Wang X."/>
            <person name="Liu X."/>
            <person name="Wang F."/>
            <person name="Yang Y."/>
            <person name="An X."/>
            <person name="Dong Z."/>
            <person name="Zhang K."/>
            <person name="Zhang X."/>
            <person name="Luo M.C."/>
            <person name="Dvorak J."/>
            <person name="Tong Y."/>
            <person name="Wang J."/>
            <person name="Yang H."/>
            <person name="Li Z."/>
            <person name="Wang D."/>
            <person name="Zhang A."/>
            <person name="Wang J."/>
        </authorList>
    </citation>
    <scope>NUCLEOTIDE SEQUENCE</scope>
    <source>
        <strain evidence="2">cv. G1812</strain>
    </source>
</reference>
<evidence type="ECO:0000313" key="2">
    <source>
        <dbReference type="Proteomes" id="UP000015106"/>
    </source>
</evidence>
<organism evidence="1 2">
    <name type="scientific">Triticum urartu</name>
    <name type="common">Red wild einkorn</name>
    <name type="synonym">Crithodium urartu</name>
    <dbReference type="NCBI Taxonomy" id="4572"/>
    <lineage>
        <taxon>Eukaryota</taxon>
        <taxon>Viridiplantae</taxon>
        <taxon>Streptophyta</taxon>
        <taxon>Embryophyta</taxon>
        <taxon>Tracheophyta</taxon>
        <taxon>Spermatophyta</taxon>
        <taxon>Magnoliopsida</taxon>
        <taxon>Liliopsida</taxon>
        <taxon>Poales</taxon>
        <taxon>Poaceae</taxon>
        <taxon>BOP clade</taxon>
        <taxon>Pooideae</taxon>
        <taxon>Triticodae</taxon>
        <taxon>Triticeae</taxon>
        <taxon>Triticinae</taxon>
        <taxon>Triticum</taxon>
    </lineage>
</organism>
<proteinExistence type="predicted"/>
<accession>A0A8R7K4H2</accession>
<evidence type="ECO:0000313" key="1">
    <source>
        <dbReference type="EnsemblPlants" id="TuG1812G0100003599.01.T01"/>
    </source>
</evidence>
<reference evidence="1" key="2">
    <citation type="submission" date="2018-03" db="EMBL/GenBank/DDBJ databases">
        <title>The Triticum urartu genome reveals the dynamic nature of wheat genome evolution.</title>
        <authorList>
            <person name="Ling H."/>
            <person name="Ma B."/>
            <person name="Shi X."/>
            <person name="Liu H."/>
            <person name="Dong L."/>
            <person name="Sun H."/>
            <person name="Cao Y."/>
            <person name="Gao Q."/>
            <person name="Zheng S."/>
            <person name="Li Y."/>
            <person name="Yu Y."/>
            <person name="Du H."/>
            <person name="Qi M."/>
            <person name="Li Y."/>
            <person name="Yu H."/>
            <person name="Cui Y."/>
            <person name="Wang N."/>
            <person name="Chen C."/>
            <person name="Wu H."/>
            <person name="Zhao Y."/>
            <person name="Zhang J."/>
            <person name="Li Y."/>
            <person name="Zhou W."/>
            <person name="Zhang B."/>
            <person name="Hu W."/>
            <person name="Eijk M."/>
            <person name="Tang J."/>
            <person name="Witsenboer H."/>
            <person name="Zhao S."/>
            <person name="Li Z."/>
            <person name="Zhang A."/>
            <person name="Wang D."/>
            <person name="Liang C."/>
        </authorList>
    </citation>
    <scope>NUCLEOTIDE SEQUENCE [LARGE SCALE GENOMIC DNA]</scope>
    <source>
        <strain evidence="1">cv. G1812</strain>
    </source>
</reference>
<reference evidence="1" key="3">
    <citation type="submission" date="2022-06" db="UniProtKB">
        <authorList>
            <consortium name="EnsemblPlants"/>
        </authorList>
    </citation>
    <scope>IDENTIFICATION</scope>
</reference>
<protein>
    <submittedName>
        <fullName evidence="1">Uncharacterized protein</fullName>
    </submittedName>
</protein>